<feature type="transmembrane region" description="Helical" evidence="8">
    <location>
        <begin position="406"/>
        <end position="429"/>
    </location>
</feature>
<feature type="transmembrane region" description="Helical" evidence="8">
    <location>
        <begin position="235"/>
        <end position="253"/>
    </location>
</feature>
<dbReference type="PANTHER" id="PTHR33908">
    <property type="entry name" value="MANNOSYLTRANSFERASE YKCB-RELATED"/>
    <property type="match status" value="1"/>
</dbReference>
<accession>A0A0H4T3P0</accession>
<dbReference type="GO" id="GO:0005886">
    <property type="term" value="C:plasma membrane"/>
    <property type="evidence" value="ECO:0007669"/>
    <property type="project" value="UniProtKB-SubCell"/>
</dbReference>
<dbReference type="GO" id="GO:0009103">
    <property type="term" value="P:lipopolysaccharide biosynthetic process"/>
    <property type="evidence" value="ECO:0007669"/>
    <property type="project" value="UniProtKB-ARBA"/>
</dbReference>
<feature type="transmembrane region" description="Helical" evidence="8">
    <location>
        <begin position="115"/>
        <end position="133"/>
    </location>
</feature>
<evidence type="ECO:0000256" key="7">
    <source>
        <dbReference type="ARBA" id="ARBA00023136"/>
    </source>
</evidence>
<evidence type="ECO:0000259" key="9">
    <source>
        <dbReference type="Pfam" id="PF13231"/>
    </source>
</evidence>
<evidence type="ECO:0000256" key="5">
    <source>
        <dbReference type="ARBA" id="ARBA00022692"/>
    </source>
</evidence>
<evidence type="ECO:0000256" key="3">
    <source>
        <dbReference type="ARBA" id="ARBA00022676"/>
    </source>
</evidence>
<feature type="transmembrane region" description="Helical" evidence="8">
    <location>
        <begin position="20"/>
        <end position="39"/>
    </location>
</feature>
<feature type="transmembrane region" description="Helical" evidence="8">
    <location>
        <begin position="190"/>
        <end position="206"/>
    </location>
</feature>
<feature type="transmembrane region" description="Helical" evidence="8">
    <location>
        <begin position="165"/>
        <end position="183"/>
    </location>
</feature>
<name>A0A0H4T3P0_9BACT</name>
<feature type="transmembrane region" description="Helical" evidence="8">
    <location>
        <begin position="82"/>
        <end position="103"/>
    </location>
</feature>
<dbReference type="PANTHER" id="PTHR33908:SF11">
    <property type="entry name" value="MEMBRANE PROTEIN"/>
    <property type="match status" value="1"/>
</dbReference>
<feature type="transmembrane region" description="Helical" evidence="8">
    <location>
        <begin position="309"/>
        <end position="331"/>
    </location>
</feature>
<evidence type="ECO:0000256" key="1">
    <source>
        <dbReference type="ARBA" id="ARBA00004651"/>
    </source>
</evidence>
<dbReference type="EMBL" id="KT006999">
    <property type="protein sequence ID" value="AKQ02273.1"/>
    <property type="molecule type" value="Genomic_DNA"/>
</dbReference>
<feature type="transmembrane region" description="Helical" evidence="8">
    <location>
        <begin position="212"/>
        <end position="228"/>
    </location>
</feature>
<keyword evidence="5 8" id="KW-0812">Transmembrane</keyword>
<keyword evidence="7 8" id="KW-0472">Membrane</keyword>
<dbReference type="GO" id="GO:0016763">
    <property type="term" value="F:pentosyltransferase activity"/>
    <property type="evidence" value="ECO:0007669"/>
    <property type="project" value="TreeGrafter"/>
</dbReference>
<proteinExistence type="predicted"/>
<evidence type="ECO:0000256" key="4">
    <source>
        <dbReference type="ARBA" id="ARBA00022679"/>
    </source>
</evidence>
<dbReference type="Pfam" id="PF13231">
    <property type="entry name" value="PMT_2"/>
    <property type="match status" value="1"/>
</dbReference>
<dbReference type="AlphaFoldDB" id="A0A0H4T3P0"/>
<reference evidence="10" key="1">
    <citation type="journal article" date="2015" name="ISME J.">
        <title>Aquifer environment selects for microbial species cohorts in sediment and groundwater.</title>
        <authorList>
            <person name="Hug L.A."/>
            <person name="Thomas B.C."/>
            <person name="Brown C.T."/>
            <person name="Frischkorn K.R."/>
            <person name="Williams K.H."/>
            <person name="Tringe S.G."/>
            <person name="Banfield J.F."/>
        </authorList>
    </citation>
    <scope>NUCLEOTIDE SEQUENCE</scope>
</reference>
<feature type="transmembrane region" description="Helical" evidence="8">
    <location>
        <begin position="140"/>
        <end position="159"/>
    </location>
</feature>
<organism evidence="10">
    <name type="scientific">uncultured Microgenomates bacterium Rifle_16ft_4_minimus_37633</name>
    <dbReference type="NCBI Taxonomy" id="1665114"/>
    <lineage>
        <taxon>Bacteria</taxon>
        <taxon>Candidatus Microgenomatota</taxon>
        <taxon>environmental samples</taxon>
    </lineage>
</organism>
<keyword evidence="3" id="KW-0328">Glycosyltransferase</keyword>
<evidence type="ECO:0000256" key="2">
    <source>
        <dbReference type="ARBA" id="ARBA00022475"/>
    </source>
</evidence>
<dbReference type="InterPro" id="IPR038731">
    <property type="entry name" value="RgtA/B/C-like"/>
</dbReference>
<feature type="transmembrane region" description="Helical" evidence="8">
    <location>
        <begin position="51"/>
        <end position="70"/>
    </location>
</feature>
<feature type="transmembrane region" description="Helical" evidence="8">
    <location>
        <begin position="343"/>
        <end position="362"/>
    </location>
</feature>
<feature type="transmembrane region" description="Helical" evidence="8">
    <location>
        <begin position="374"/>
        <end position="394"/>
    </location>
</feature>
<dbReference type="InterPro" id="IPR050297">
    <property type="entry name" value="LipidA_mod_glycosyltrf_83"/>
</dbReference>
<keyword evidence="6 8" id="KW-1133">Transmembrane helix</keyword>
<keyword evidence="2" id="KW-1003">Cell membrane</keyword>
<comment type="subcellular location">
    <subcellularLocation>
        <location evidence="1">Cell membrane</location>
        <topology evidence="1">Multi-pass membrane protein</topology>
    </subcellularLocation>
</comment>
<evidence type="ECO:0000313" key="10">
    <source>
        <dbReference type="EMBL" id="AKQ02273.1"/>
    </source>
</evidence>
<feature type="domain" description="Glycosyltransferase RgtA/B/C/D-like" evidence="9">
    <location>
        <begin position="116"/>
        <end position="245"/>
    </location>
</feature>
<evidence type="ECO:0000256" key="6">
    <source>
        <dbReference type="ARBA" id="ARBA00022989"/>
    </source>
</evidence>
<protein>
    <recommendedName>
        <fullName evidence="9">Glycosyltransferase RgtA/B/C/D-like domain-containing protein</fullName>
    </recommendedName>
</protein>
<sequence>MPIPPTIMKKFSVNKLTNLYILFTIIIFAFILRIYGINWDQNQHLHPDERFLTMVTLAMSWPSNFLAYLIPKISTLNPYNIGYNFFVYGTLPLYLVKAFAGFIRFESFDYNNITLVGRLISALLDTFCVLLVYKISKNIFNNKVGMLAGFIYSISVLPIQLSHFFAVDTFLNFFLLLTFYLLIKLSQNKNIILYSILSGITFGFAIACKISALLFFPIIILPFCYLLLQKHKFNKLFYCFIILLLCSYLSLRISNPSIFKSANLIQPLPNPQFISNLRQLKSFDSPKNLYPPGVQWLNTQPLIFPLKNIILWGLGLPLGFLALASVTHSLFVSLKIIMQYKSITLSEAFHLLILVWVLLLFFYQGVQFSKTMRYFLPIYPFLAILIANFLYYCIRTLKHRIKNNYTLLLLYSLTLILSLVWPLSFLAIYSRPHSRVSASQWIYKNIPAGSTLSCEHWDDCLPVPLPNNFQQQYKIVTLELFNPDTTEKWNKINSQLQNIDYIIMSSNRLWGSIPGVPEKYPLTSKFYNELFAEKLGYVKIAEFTSYPTIPLVKMQVPDGKAEEAFTVYDHPKVLVFKKR</sequence>
<evidence type="ECO:0000256" key="8">
    <source>
        <dbReference type="SAM" id="Phobius"/>
    </source>
</evidence>
<keyword evidence="4" id="KW-0808">Transferase</keyword>